<feature type="compositionally biased region" description="Low complexity" evidence="1">
    <location>
        <begin position="568"/>
        <end position="585"/>
    </location>
</feature>
<feature type="region of interest" description="Disordered" evidence="1">
    <location>
        <begin position="406"/>
        <end position="430"/>
    </location>
</feature>
<keyword evidence="3" id="KW-1185">Reference proteome</keyword>
<feature type="compositionally biased region" description="Basic and acidic residues" evidence="1">
    <location>
        <begin position="148"/>
        <end position="164"/>
    </location>
</feature>
<feature type="compositionally biased region" description="Polar residues" evidence="1">
    <location>
        <begin position="132"/>
        <end position="141"/>
    </location>
</feature>
<gene>
    <name evidence="2" type="ORF">FFLO_03221</name>
</gene>
<feature type="region of interest" description="Disordered" evidence="1">
    <location>
        <begin position="489"/>
        <end position="598"/>
    </location>
</feature>
<evidence type="ECO:0000313" key="3">
    <source>
        <dbReference type="Proteomes" id="UP000812966"/>
    </source>
</evidence>
<feature type="compositionally biased region" description="Basic and acidic residues" evidence="1">
    <location>
        <begin position="255"/>
        <end position="279"/>
    </location>
</feature>
<dbReference type="PANTHER" id="PTHR37327">
    <property type="entry name" value="CHROMOSOME 1, WHOLE GENOME SHOTGUN SEQUENCE"/>
    <property type="match status" value="1"/>
</dbReference>
<dbReference type="Proteomes" id="UP000812966">
    <property type="component" value="Unassembled WGS sequence"/>
</dbReference>
<feature type="compositionally biased region" description="Low complexity" evidence="1">
    <location>
        <begin position="114"/>
        <end position="124"/>
    </location>
</feature>
<feature type="region of interest" description="Disordered" evidence="1">
    <location>
        <begin position="793"/>
        <end position="816"/>
    </location>
</feature>
<feature type="region of interest" description="Disordered" evidence="1">
    <location>
        <begin position="640"/>
        <end position="757"/>
    </location>
</feature>
<feature type="compositionally biased region" description="Low complexity" evidence="1">
    <location>
        <begin position="650"/>
        <end position="663"/>
    </location>
</feature>
<dbReference type="SUPFAM" id="SSF116846">
    <property type="entry name" value="MIT domain"/>
    <property type="match status" value="1"/>
</dbReference>
<name>A0A8K0JN80_9TREE</name>
<feature type="compositionally biased region" description="Polar residues" evidence="1">
    <location>
        <begin position="664"/>
        <end position="706"/>
    </location>
</feature>
<dbReference type="EMBL" id="JABELV010000057">
    <property type="protein sequence ID" value="KAG7548929.1"/>
    <property type="molecule type" value="Genomic_DNA"/>
</dbReference>
<sequence length="1061" mass="114152">MTTMHPFARSPIRERSTSTASSAYFPGGYDSNEQDDRREEEEDALRMMAYGEGTLPGGYSNEGRREKVERRTEAEGSSSGSRSFKRVPRSPPPQGPPPTELPPVPPLTPRARNSSVSSSRTTSSIGHAVSPYLQTTPTLHPQPSPLLTRERQFAHNPGPHHDPSNLHTSPQTVTPLARLPVPAAPARRSRIPSKDLLQSALDLAEKAVQCDKANDVLGALAMYRDAVGRLRCVMERVGIELGPLPVGLGLPEPTDSEKEDIAQARRRREASGHRSGEEGKILKGIHDAYISRIGLLVVMERGLQEGNPPQATGEPSEATLDSDEVTARPSGRSSETSTGPTGIGRMMLETDGPDQASSSSGRTSHASDYRSKRKSLRSGEQLVEAIGGNGSVGFRRDSLDADVNAYYPPAIQSPPIPRPRTSSRTGPDSGIEHVRSNFDEQIPRVNGVPVSLGPVVGTSRIDSSLSGSAELGASTTRASLHVSNASITSMSTLGSPSSKSISTVTSGSSSQRNSERRLRLRTAHPTLGLEAEVSDQETEEVLDRTPYAEGFPSLENGTNRYEPSRGYSNSSSLPDSSSSRSGRSSLTGLNAPSISPRSASLQDNYMQDLQTLPPERSSSVLGIKGHEKGRSIASVIEEGETSYEMVDPKSLSTRRTTSLSNSRAPVTSNAYSTHRQAPFSSPGLTDATLSPFQQVTPRSRAVSQPSAGRASGRDTFDASDAPPLPSPLRSPQVSLDQTGSMLPPPPPPRALTIDTSGPSTMQYAASAASVSTTTLMVSDSPDVQEVTLHSPTLRQGDQLGQGPSLPSSATEPPPANPVHRPFHVLRLLRHTIVSPSGGFLSSRLHIPRAIWSQATVKLVSLDVKVRVIEVLILSSSSLARYGHALIADDPLGHDDGTIKLQRTRTDAPSRAKDFVRSLDDTDGLLDEMEKLLNKKLGLKAYTSSVKSKKMSTTGISVLGSKLTKTFDRIATGKNVDSPTAYVDSLSRLCLEAQVIDRHLACFTGPSTAAYQALSSDYRNHIETRLRRLSDFMSNFIMTFVLQDVGFLLTKYLKQSSKWLED</sequence>
<evidence type="ECO:0008006" key="4">
    <source>
        <dbReference type="Google" id="ProtNLM"/>
    </source>
</evidence>
<dbReference type="AlphaFoldDB" id="A0A8K0JN80"/>
<feature type="region of interest" description="Disordered" evidence="1">
    <location>
        <begin position="305"/>
        <end position="378"/>
    </location>
</feature>
<feature type="compositionally biased region" description="Polar residues" evidence="1">
    <location>
        <begin position="331"/>
        <end position="340"/>
    </location>
</feature>
<organism evidence="2 3">
    <name type="scientific">Filobasidium floriforme</name>
    <dbReference type="NCBI Taxonomy" id="5210"/>
    <lineage>
        <taxon>Eukaryota</taxon>
        <taxon>Fungi</taxon>
        <taxon>Dikarya</taxon>
        <taxon>Basidiomycota</taxon>
        <taxon>Agaricomycotina</taxon>
        <taxon>Tremellomycetes</taxon>
        <taxon>Filobasidiales</taxon>
        <taxon>Filobasidiaceae</taxon>
        <taxon>Filobasidium</taxon>
    </lineage>
</organism>
<reference evidence="2" key="1">
    <citation type="submission" date="2020-04" db="EMBL/GenBank/DDBJ databases">
        <title>Analysis of mating type loci in Filobasidium floriforme.</title>
        <authorList>
            <person name="Nowrousian M."/>
        </authorList>
    </citation>
    <scope>NUCLEOTIDE SEQUENCE</scope>
    <source>
        <strain evidence="2">CBS 6242</strain>
    </source>
</reference>
<accession>A0A8K0JN80</accession>
<feature type="compositionally biased region" description="Pro residues" evidence="1">
    <location>
        <begin position="89"/>
        <end position="108"/>
    </location>
</feature>
<feature type="region of interest" description="Disordered" evidence="1">
    <location>
        <begin position="1"/>
        <end position="172"/>
    </location>
</feature>
<evidence type="ECO:0000313" key="2">
    <source>
        <dbReference type="EMBL" id="KAG7548929.1"/>
    </source>
</evidence>
<feature type="region of interest" description="Disordered" evidence="1">
    <location>
        <begin position="249"/>
        <end position="279"/>
    </location>
</feature>
<protein>
    <recommendedName>
        <fullName evidence="4">MIT domain-containing protein</fullName>
    </recommendedName>
</protein>
<feature type="compositionally biased region" description="Basic and acidic residues" evidence="1">
    <location>
        <begin position="62"/>
        <end position="74"/>
    </location>
</feature>
<feature type="compositionally biased region" description="Polar residues" evidence="1">
    <location>
        <begin position="586"/>
        <end position="598"/>
    </location>
</feature>
<comment type="caution">
    <text evidence="2">The sequence shown here is derived from an EMBL/GenBank/DDBJ whole genome shotgun (WGS) entry which is preliminary data.</text>
</comment>
<dbReference type="InterPro" id="IPR036181">
    <property type="entry name" value="MIT_dom_sf"/>
</dbReference>
<evidence type="ECO:0000256" key="1">
    <source>
        <dbReference type="SAM" id="MobiDB-lite"/>
    </source>
</evidence>
<dbReference type="PANTHER" id="PTHR37327:SF1">
    <property type="entry name" value="MICROTUBULE INTERACTING AND TRANSPORT DOMAIN-CONTAINING PROTEIN"/>
    <property type="match status" value="1"/>
</dbReference>
<feature type="compositionally biased region" description="Low complexity" evidence="1">
    <location>
        <begin position="495"/>
        <end position="512"/>
    </location>
</feature>
<feature type="compositionally biased region" description="Polar residues" evidence="1">
    <location>
        <begin position="729"/>
        <end position="740"/>
    </location>
</feature>
<proteinExistence type="predicted"/>